<evidence type="ECO:0000313" key="1">
    <source>
        <dbReference type="EMBL" id="CAD8639140.1"/>
    </source>
</evidence>
<sequence>MFSCIRPGMSLTDVPVDVFAKHMAPQLALDDMYRLAHTCRDMRLIAKPSIEMVEQKDMDMMKLLHEASSHVGANIGLPIQFDRVKVQGKPPLTFDGTVQLPGGRETKYSEISIYDGYFTIDGGLVWRFPGHEDAMQVKFIFMLPRQEPVLGGRGFYRMKSKESIAEFIFGQMAGACRNSLTHEDDGVSFRQVMTEWYQSELYWEEERDNYWDQMDDDDDWGDESIINQGSVDDDEGGNKDEVIVVDDIEMGQRDDCIILGDDDCMIVEVA</sequence>
<accession>A0A7S0QMV8</accession>
<dbReference type="AlphaFoldDB" id="A0A7S0QMV8"/>
<gene>
    <name evidence="1" type="ORF">CCUR1050_LOCUS16824</name>
</gene>
<dbReference type="EMBL" id="HBEZ01030412">
    <property type="protein sequence ID" value="CAD8639140.1"/>
    <property type="molecule type" value="Transcribed_RNA"/>
</dbReference>
<name>A0A7S0QMV8_9CRYP</name>
<reference evidence="1" key="1">
    <citation type="submission" date="2021-01" db="EMBL/GenBank/DDBJ databases">
        <authorList>
            <person name="Corre E."/>
            <person name="Pelletier E."/>
            <person name="Niang G."/>
            <person name="Scheremetjew M."/>
            <person name="Finn R."/>
            <person name="Kale V."/>
            <person name="Holt S."/>
            <person name="Cochrane G."/>
            <person name="Meng A."/>
            <person name="Brown T."/>
            <person name="Cohen L."/>
        </authorList>
    </citation>
    <scope>NUCLEOTIDE SEQUENCE</scope>
    <source>
        <strain evidence="1">CCAP979/52</strain>
    </source>
</reference>
<organism evidence="1">
    <name type="scientific">Cryptomonas curvata</name>
    <dbReference type="NCBI Taxonomy" id="233186"/>
    <lineage>
        <taxon>Eukaryota</taxon>
        <taxon>Cryptophyceae</taxon>
        <taxon>Cryptomonadales</taxon>
        <taxon>Cryptomonadaceae</taxon>
        <taxon>Cryptomonas</taxon>
    </lineage>
</organism>
<protein>
    <submittedName>
        <fullName evidence="1">Uncharacterized protein</fullName>
    </submittedName>
</protein>
<proteinExistence type="predicted"/>